<proteinExistence type="predicted"/>
<evidence type="ECO:0000313" key="2">
    <source>
        <dbReference type="Proteomes" id="UP001162483"/>
    </source>
</evidence>
<accession>A0ABN9H8W4</accession>
<sequence length="75" mass="8273">LIKFLHCICNHNADFPDRHSAIGLLIVVSPHCCWGDFLKPRPVYGLQLKLLPLRHYAIGLLIVVSHAAAGGTFLT</sequence>
<gene>
    <name evidence="1" type="ORF">SPARVUS_LOCUS15651916</name>
</gene>
<dbReference type="Proteomes" id="UP001162483">
    <property type="component" value="Unassembled WGS sequence"/>
</dbReference>
<reference evidence="1" key="1">
    <citation type="submission" date="2023-05" db="EMBL/GenBank/DDBJ databases">
        <authorList>
            <person name="Stuckert A."/>
        </authorList>
    </citation>
    <scope>NUCLEOTIDE SEQUENCE</scope>
</reference>
<protein>
    <submittedName>
        <fullName evidence="1">Uncharacterized protein</fullName>
    </submittedName>
</protein>
<comment type="caution">
    <text evidence="1">The sequence shown here is derived from an EMBL/GenBank/DDBJ whole genome shotgun (WGS) entry which is preliminary data.</text>
</comment>
<dbReference type="EMBL" id="CATNWA010020410">
    <property type="protein sequence ID" value="CAI9618221.1"/>
    <property type="molecule type" value="Genomic_DNA"/>
</dbReference>
<keyword evidence="2" id="KW-1185">Reference proteome</keyword>
<evidence type="ECO:0000313" key="1">
    <source>
        <dbReference type="EMBL" id="CAI9618221.1"/>
    </source>
</evidence>
<name>A0ABN9H8W4_9NEOB</name>
<feature type="non-terminal residue" evidence="1">
    <location>
        <position position="1"/>
    </location>
</feature>
<organism evidence="1 2">
    <name type="scientific">Staurois parvus</name>
    <dbReference type="NCBI Taxonomy" id="386267"/>
    <lineage>
        <taxon>Eukaryota</taxon>
        <taxon>Metazoa</taxon>
        <taxon>Chordata</taxon>
        <taxon>Craniata</taxon>
        <taxon>Vertebrata</taxon>
        <taxon>Euteleostomi</taxon>
        <taxon>Amphibia</taxon>
        <taxon>Batrachia</taxon>
        <taxon>Anura</taxon>
        <taxon>Neobatrachia</taxon>
        <taxon>Ranoidea</taxon>
        <taxon>Ranidae</taxon>
        <taxon>Staurois</taxon>
    </lineage>
</organism>